<sequence length="718" mass="81663">MSGLHKTTIGAQNVAVYQVAGTNTSRSLPDWIARRRKRSLKNDVDYANRVELIQEFGFDEAALRLKVTRDGQFCMATGTYKPQIRVYELAQAGLKFERHTDAENVDFEILSQDWTKSVHLQNDRTIEFQAQGGIHAKTRIPKFGRALAYNPNNCDIIVAATGNQVYRLNADQGRFLAPYEMDFEQGPPGSKSEGGVNCVAVNPQHSLLGFGLENGTAEFWDPRSRRRVAQLSIGGHGHGVGSGVTALSFRNDGLNVGFGTYEGNTLLFDMRASEPYVQKDQGYDLPIKKIGWIESDNLGGSGSKVFTADRKIVKIWDRVDGKPYTAMEPAVDINDVIYIEDSGMFLMANEGRHMHAYYIPSIGPAPGWCSYLENITEELESTNGSQSSVYENFRFVEKDVLKSLHLDQYIGTNVVRSYMHGYFIHQDLYDQARSIANPYAYQEHREREIRKRIEKERESRIRSSANVPKVKANKALAQRLCTETEDSEPNLAADDRFKVLFEDPDFEVDETSKEFRGAAAGGKTSATVRKSAEERERMRALTAAEISDEEREAQLSKRKTSHDPFDSDDDNHIEDEESSEEDEEEREKRAKKLAKKQQKKNTLPEMRAVDELASGSRRRHGKGSEDDDGDAAFEDFYEETNREEKEREHMRENVHRTRVGELEYTFVPEKKEPKPRKRAEQQGDDEDEARENPKGDRGRTKQRFDGRRRASKNAFRGM</sequence>
<keyword evidence="3" id="KW-0853">WD repeat</keyword>
<accession>A0A5E8BIH8</accession>
<feature type="domain" description="NUC153" evidence="7">
    <location>
        <begin position="494"/>
        <end position="517"/>
    </location>
</feature>
<evidence type="ECO:0000256" key="6">
    <source>
        <dbReference type="SAM" id="MobiDB-lite"/>
    </source>
</evidence>
<dbReference type="GO" id="GO:0000462">
    <property type="term" value="P:maturation of SSU-rRNA from tricistronic rRNA transcript (SSU-rRNA, 5.8S rRNA, LSU-rRNA)"/>
    <property type="evidence" value="ECO:0007669"/>
    <property type="project" value="TreeGrafter"/>
</dbReference>
<dbReference type="Pfam" id="PF23097">
    <property type="entry name" value="NOL10_2nd"/>
    <property type="match status" value="1"/>
</dbReference>
<evidence type="ECO:0000256" key="3">
    <source>
        <dbReference type="ARBA" id="ARBA00022574"/>
    </source>
</evidence>
<evidence type="ECO:0000313" key="10">
    <source>
        <dbReference type="EMBL" id="VVT51486.1"/>
    </source>
</evidence>
<feature type="compositionally biased region" description="Acidic residues" evidence="6">
    <location>
        <begin position="625"/>
        <end position="638"/>
    </location>
</feature>
<dbReference type="Proteomes" id="UP000398389">
    <property type="component" value="Unassembled WGS sequence"/>
</dbReference>
<dbReference type="Gene3D" id="2.130.10.10">
    <property type="entry name" value="YVTN repeat-like/Quinoprotein amine dehydrogenase"/>
    <property type="match status" value="1"/>
</dbReference>
<gene>
    <name evidence="10" type="ORF">SAPINGB_P003112</name>
</gene>
<feature type="compositionally biased region" description="Basic and acidic residues" evidence="6">
    <location>
        <begin position="639"/>
        <end position="661"/>
    </location>
</feature>
<dbReference type="AlphaFoldDB" id="A0A5E8BIH8"/>
<evidence type="ECO:0000259" key="8">
    <source>
        <dbReference type="Pfam" id="PF23097"/>
    </source>
</evidence>
<dbReference type="GO" id="GO:0030686">
    <property type="term" value="C:90S preribosome"/>
    <property type="evidence" value="ECO:0007669"/>
    <property type="project" value="TreeGrafter"/>
</dbReference>
<dbReference type="GO" id="GO:0032040">
    <property type="term" value="C:small-subunit processome"/>
    <property type="evidence" value="ECO:0007669"/>
    <property type="project" value="TreeGrafter"/>
</dbReference>
<dbReference type="InterPro" id="IPR015943">
    <property type="entry name" value="WD40/YVTN_repeat-like_dom_sf"/>
</dbReference>
<dbReference type="Pfam" id="PF08159">
    <property type="entry name" value="NUC153"/>
    <property type="match status" value="1"/>
</dbReference>
<name>A0A5E8BIH8_9ASCO</name>
<evidence type="ECO:0000256" key="1">
    <source>
        <dbReference type="ARBA" id="ARBA00004604"/>
    </source>
</evidence>
<dbReference type="InterPro" id="IPR056551">
    <property type="entry name" value="Beta-prop_NOL10_N"/>
</dbReference>
<evidence type="ECO:0000313" key="11">
    <source>
        <dbReference type="Proteomes" id="UP000398389"/>
    </source>
</evidence>
<feature type="compositionally biased region" description="Basic and acidic residues" evidence="6">
    <location>
        <begin position="530"/>
        <end position="539"/>
    </location>
</feature>
<evidence type="ECO:0000259" key="9">
    <source>
        <dbReference type="Pfam" id="PF23098"/>
    </source>
</evidence>
<dbReference type="InterPro" id="IPR036322">
    <property type="entry name" value="WD40_repeat_dom_sf"/>
</dbReference>
<feature type="compositionally biased region" description="Acidic residues" evidence="6">
    <location>
        <begin position="566"/>
        <end position="585"/>
    </location>
</feature>
<feature type="compositionally biased region" description="Basic residues" evidence="6">
    <location>
        <begin position="589"/>
        <end position="599"/>
    </location>
</feature>
<comment type="subcellular location">
    <subcellularLocation>
        <location evidence="1">Nucleus</location>
        <location evidence="1">Nucleolus</location>
    </subcellularLocation>
</comment>
<evidence type="ECO:0000256" key="5">
    <source>
        <dbReference type="ARBA" id="ARBA00023242"/>
    </source>
</evidence>
<feature type="compositionally biased region" description="Basic and acidic residues" evidence="6">
    <location>
        <begin position="690"/>
        <end position="708"/>
    </location>
</feature>
<protein>
    <submittedName>
        <fullName evidence="10">Uncharacterized protein</fullName>
    </submittedName>
</protein>
<organism evidence="10 11">
    <name type="scientific">Magnusiomyces paraingens</name>
    <dbReference type="NCBI Taxonomy" id="2606893"/>
    <lineage>
        <taxon>Eukaryota</taxon>
        <taxon>Fungi</taxon>
        <taxon>Dikarya</taxon>
        <taxon>Ascomycota</taxon>
        <taxon>Saccharomycotina</taxon>
        <taxon>Dipodascomycetes</taxon>
        <taxon>Dipodascales</taxon>
        <taxon>Dipodascaceae</taxon>
        <taxon>Magnusiomyces</taxon>
    </lineage>
</organism>
<dbReference type="PANTHER" id="PTHR14927">
    <property type="entry name" value="NUCLEOLAR PROTEIN 10"/>
    <property type="match status" value="1"/>
</dbReference>
<dbReference type="SUPFAM" id="SSF50978">
    <property type="entry name" value="WD40 repeat-like"/>
    <property type="match status" value="1"/>
</dbReference>
<evidence type="ECO:0000259" key="7">
    <source>
        <dbReference type="Pfam" id="PF08159"/>
    </source>
</evidence>
<dbReference type="PANTHER" id="PTHR14927:SF0">
    <property type="entry name" value="NUCLEOLAR PROTEIN 10"/>
    <property type="match status" value="1"/>
</dbReference>
<dbReference type="EMBL" id="CABVLU010000002">
    <property type="protein sequence ID" value="VVT51486.1"/>
    <property type="molecule type" value="Genomic_DNA"/>
</dbReference>
<evidence type="ECO:0000256" key="2">
    <source>
        <dbReference type="ARBA" id="ARBA00005264"/>
    </source>
</evidence>
<comment type="similarity">
    <text evidence="2">Belongs to the WD repeat NOL10/ENP2 family.</text>
</comment>
<dbReference type="InterPro" id="IPR012580">
    <property type="entry name" value="NUC153"/>
</dbReference>
<dbReference type="InterPro" id="IPR040382">
    <property type="entry name" value="NOL10/Enp2"/>
</dbReference>
<dbReference type="InterPro" id="IPR056550">
    <property type="entry name" value="NOL10_2nd"/>
</dbReference>
<keyword evidence="4" id="KW-0677">Repeat</keyword>
<keyword evidence="5" id="KW-0539">Nucleus</keyword>
<evidence type="ECO:0000256" key="4">
    <source>
        <dbReference type="ARBA" id="ARBA00022737"/>
    </source>
</evidence>
<feature type="domain" description="Nucleolar protein 10-like N-terminal" evidence="9">
    <location>
        <begin position="23"/>
        <end position="381"/>
    </location>
</feature>
<dbReference type="OrthoDB" id="273340at2759"/>
<feature type="domain" description="Nucleolar protein 10-like second" evidence="8">
    <location>
        <begin position="389"/>
        <end position="437"/>
    </location>
</feature>
<proteinExistence type="inferred from homology"/>
<dbReference type="RefSeq" id="XP_031853721.1">
    <property type="nucleotide sequence ID" value="XM_031997830.1"/>
</dbReference>
<reference evidence="10 11" key="1">
    <citation type="submission" date="2019-09" db="EMBL/GenBank/DDBJ databases">
        <authorList>
            <person name="Brejova B."/>
        </authorList>
    </citation>
    <scope>NUCLEOTIDE SEQUENCE [LARGE SCALE GENOMIC DNA]</scope>
</reference>
<feature type="region of interest" description="Disordered" evidence="6">
    <location>
        <begin position="512"/>
        <end position="718"/>
    </location>
</feature>
<dbReference type="GeneID" id="43581930"/>
<dbReference type="Pfam" id="PF23098">
    <property type="entry name" value="Beta-prop_NOL10_N"/>
    <property type="match status" value="1"/>
</dbReference>
<keyword evidence="11" id="KW-1185">Reference proteome</keyword>